<organism evidence="9 10">
    <name type="scientific">Meloidogyne javanica</name>
    <name type="common">Root-knot nematode worm</name>
    <dbReference type="NCBI Taxonomy" id="6303"/>
    <lineage>
        <taxon>Eukaryota</taxon>
        <taxon>Metazoa</taxon>
        <taxon>Ecdysozoa</taxon>
        <taxon>Nematoda</taxon>
        <taxon>Chromadorea</taxon>
        <taxon>Rhabditida</taxon>
        <taxon>Tylenchina</taxon>
        <taxon>Tylenchomorpha</taxon>
        <taxon>Tylenchoidea</taxon>
        <taxon>Meloidogynidae</taxon>
        <taxon>Meloidogyninae</taxon>
        <taxon>Meloidogyne</taxon>
        <taxon>Meloidogyne incognita group</taxon>
    </lineage>
</organism>
<dbReference type="WBParaSite" id="scaffold262_cov243.g595">
    <property type="protein sequence ID" value="scaffold262_cov243.g595"/>
    <property type="gene ID" value="scaffold262_cov243.g595"/>
</dbReference>
<accession>A0A915M1M0</accession>
<evidence type="ECO:0000256" key="6">
    <source>
        <dbReference type="ARBA" id="ARBA00022932"/>
    </source>
</evidence>
<keyword evidence="5" id="KW-0067">ATP-binding</keyword>
<evidence type="ECO:0000256" key="4">
    <source>
        <dbReference type="ARBA" id="ARBA00022741"/>
    </source>
</evidence>
<dbReference type="Pfam" id="PF21099">
    <property type="entry name" value="POLQ_helical"/>
    <property type="match status" value="1"/>
</dbReference>
<dbReference type="Pfam" id="PF00271">
    <property type="entry name" value="Helicase_C"/>
    <property type="match status" value="1"/>
</dbReference>
<evidence type="ECO:0000256" key="7">
    <source>
        <dbReference type="ARBA" id="ARBA00049244"/>
    </source>
</evidence>
<dbReference type="GO" id="GO:0006261">
    <property type="term" value="P:DNA-templated DNA replication"/>
    <property type="evidence" value="ECO:0007669"/>
    <property type="project" value="InterPro"/>
</dbReference>
<evidence type="ECO:0000256" key="5">
    <source>
        <dbReference type="ARBA" id="ARBA00022840"/>
    </source>
</evidence>
<dbReference type="CDD" id="cd18795">
    <property type="entry name" value="SF2_C_Ski2"/>
    <property type="match status" value="1"/>
</dbReference>
<dbReference type="InterPro" id="IPR001650">
    <property type="entry name" value="Helicase_C-like"/>
</dbReference>
<dbReference type="GO" id="GO:0005524">
    <property type="term" value="F:ATP binding"/>
    <property type="evidence" value="ECO:0007669"/>
    <property type="project" value="UniProtKB-KW"/>
</dbReference>
<dbReference type="Gene3D" id="1.10.3380.20">
    <property type="match status" value="1"/>
</dbReference>
<protein>
    <recommendedName>
        <fullName evidence="1">DNA-directed DNA polymerase</fullName>
        <ecNumber evidence="1">2.7.7.7</ecNumber>
    </recommendedName>
</protein>
<dbReference type="SUPFAM" id="SSF52540">
    <property type="entry name" value="P-loop containing nucleoside triphosphate hydrolases"/>
    <property type="match status" value="2"/>
</dbReference>
<keyword evidence="2" id="KW-0808">Transferase</keyword>
<dbReference type="SMART" id="SM00482">
    <property type="entry name" value="POLAc"/>
    <property type="match status" value="1"/>
</dbReference>
<dbReference type="GO" id="GO:0003677">
    <property type="term" value="F:DNA binding"/>
    <property type="evidence" value="ECO:0007669"/>
    <property type="project" value="InterPro"/>
</dbReference>
<dbReference type="Proteomes" id="UP000887561">
    <property type="component" value="Unplaced"/>
</dbReference>
<dbReference type="InterPro" id="IPR048960">
    <property type="entry name" value="POLQ-like_helical"/>
</dbReference>
<keyword evidence="4" id="KW-0547">Nucleotide-binding</keyword>
<dbReference type="Gene3D" id="1.10.150.20">
    <property type="entry name" value="5' to 3' exonuclease, C-terminal subdomain"/>
    <property type="match status" value="1"/>
</dbReference>
<dbReference type="Gene3D" id="3.30.70.370">
    <property type="match status" value="1"/>
</dbReference>
<dbReference type="Pfam" id="PF00270">
    <property type="entry name" value="DEAD"/>
    <property type="match status" value="1"/>
</dbReference>
<dbReference type="Pfam" id="PF00476">
    <property type="entry name" value="DNA_pol_A"/>
    <property type="match status" value="1"/>
</dbReference>
<evidence type="ECO:0000256" key="2">
    <source>
        <dbReference type="ARBA" id="ARBA00022679"/>
    </source>
</evidence>
<dbReference type="InterPro" id="IPR001098">
    <property type="entry name" value="DNA-dir_DNA_pol_A_palm_dom"/>
</dbReference>
<name>A0A915M1M0_MELJA</name>
<keyword evidence="9" id="KW-1185">Reference proteome</keyword>
<keyword evidence="6" id="KW-0239">DNA-directed DNA polymerase</keyword>
<sequence length="1580" mass="179169">MDGKINSKPQSFYGFPSNVPIQLKQAYAQRGIKKLFQWQSESPTSAGKTLIAEVLAVCNCLETGRRTIFVLPYISVAREKLLYLQSLWRSIGLVVKPFIGASSTSVNGWSAAVCTIEKANALLNALIEVDSAHEIGTVVIDELHILFESERGAVVENLIAKLLFISKQNRDNELHKMLANWIDARTFQTEFRPLELHEYLVHETGHIFNLLENGEKCRELDENFIIKGDNKCIIGITLEALLQSQSILIFCPTKAEAEQSAILLAKYLKYCLDKGEANRFPTLSSILPREKISEAIEYFRQKNACSERDLLQCIGQGVAFHHAGLTIEEREVIEALFRSGHLRVLVSTSTLSSGVNLPAHRVLIRTSAGGPVPLSFVTYSQMVGRAGRQGQTISAGESYLLCNANDWLAVQRQIQRRTFNRPKRTFGRLLLEVDNKQLFMQKSGRSRSLDEELTYLIQLKVITLGGDSLPEFDEEKSDSDNINVQNQAGIGADNSFDKQTTTKYTLVRPTQLGRAVLASSLDLRTALQVFDGLKKAMQSICLDTELHMLYLVTPVNNLAINENSINWNFFHKQWTKLSEERRRVAQRIGISEEFFMQKLGGRSFPRDHPLLNLHVRFLASLILYELINEKALQDVAKIWGINRGLLQSLQQQAATYAYMIVSFCDRLGWVHLKTLLDDFAERLQFGIRRDLTELVRIQGIDAIRARAFHRMGIESLVSLANCPLIRVCTVLRKAVPFKINSDTEVNLEDGEEEKNTWLHDEPPTYERVAAKTLIERAKIAIKEKIKAFKIVNFPTCISKSDVNLSLRFDTSVLSVLNNDDGEDKLEESTAGLGRFGAAAVADLSKSILEEAWLSEDESNNNSSNALLGGVSLLATTDDESAVDSLCDTFSPLRLEKPTIFNERQNTNNYIKEKKIPPIFNIEDYDNFKENILPEFLENAKRKTLEKENNKDLTRTAMKNSWASKASASSINSKEVPNATTMPSSPFHCTTIKQILAIFTECWLLILDGNVLLAYDDDFDQTLVFHSFPLSTLPENFCKICKNSSTLLFSILEHLRIRKWVFCGLEFVRKLRVFLPECNENNQQKLIESKNLWCLQTLDALTNGNGPSELLQSNSNIKLLTSTKLLNILESRTILNEIKNTKENKYLIFDNNLLSLYMQSMVITAKMESVGIKLDRRKAGKMVSYILEKMVFIEGEIYKLAGERFNLDSASEVSKILFIKLQLNLPEHIITNNNCKTRKRHRRHFPTNASVLKQINHPICVKIEKWRRMSNALSCLRSLLDSVSSGDSRIHSHFENIGTITGRSLFDEKTAISVRSIFVVPNGRILLAVDYSQLELRILCALSEDLELTKMLKEEDPFERISIEFGRSINSKNNEKENKEIVGIGREKAKQLCYAIIYGMGATTLGNELKIQTEEAQLLIDGFFKLFPKVKYWINKNIEKSKENGYSTTFFGNKHNFNWEKDKEKISSQNALERRCVNFVIQASGTASELFRQAMIKVDEKLKEIPNAQLVMQLHDELLIEVDESCLEKCALTVKECMEEINLNKSTTKEETNNFFVNFPVKLSIGRDWGSLTKLEASLIL</sequence>
<dbReference type="PANTHER" id="PTHR10133">
    <property type="entry name" value="DNA POLYMERASE I"/>
    <property type="match status" value="1"/>
</dbReference>
<evidence type="ECO:0000313" key="9">
    <source>
        <dbReference type="Proteomes" id="UP000887561"/>
    </source>
</evidence>
<dbReference type="PROSITE" id="PS51194">
    <property type="entry name" value="HELICASE_CTER"/>
    <property type="match status" value="1"/>
</dbReference>
<dbReference type="SUPFAM" id="SSF56672">
    <property type="entry name" value="DNA/RNA polymerases"/>
    <property type="match status" value="1"/>
</dbReference>
<dbReference type="SUPFAM" id="SSF158702">
    <property type="entry name" value="Sec63 N-terminal domain-like"/>
    <property type="match status" value="1"/>
</dbReference>
<dbReference type="SMART" id="SM00490">
    <property type="entry name" value="HELICc"/>
    <property type="match status" value="1"/>
</dbReference>
<feature type="domain" description="Helicase C-terminal" evidence="8">
    <location>
        <begin position="237"/>
        <end position="434"/>
    </location>
</feature>
<comment type="catalytic activity">
    <reaction evidence="7">
        <text>DNA(n) + a 2'-deoxyribonucleoside 5'-triphosphate = DNA(n+1) + diphosphate</text>
        <dbReference type="Rhea" id="RHEA:22508"/>
        <dbReference type="Rhea" id="RHEA-COMP:17339"/>
        <dbReference type="Rhea" id="RHEA-COMP:17340"/>
        <dbReference type="ChEBI" id="CHEBI:33019"/>
        <dbReference type="ChEBI" id="CHEBI:61560"/>
        <dbReference type="ChEBI" id="CHEBI:173112"/>
        <dbReference type="EC" id="2.7.7.7"/>
    </reaction>
</comment>
<dbReference type="GO" id="GO:0003887">
    <property type="term" value="F:DNA-directed DNA polymerase activity"/>
    <property type="evidence" value="ECO:0007669"/>
    <property type="project" value="UniProtKB-KW"/>
</dbReference>
<dbReference type="InterPro" id="IPR019760">
    <property type="entry name" value="DNA-dir_DNA_pol_A_CS"/>
</dbReference>
<dbReference type="InterPro" id="IPR002298">
    <property type="entry name" value="DNA_polymerase_A"/>
</dbReference>
<dbReference type="PROSITE" id="PS00447">
    <property type="entry name" value="DNA_POLYMERASE_A"/>
    <property type="match status" value="1"/>
</dbReference>
<dbReference type="PANTHER" id="PTHR10133:SF62">
    <property type="entry name" value="DNA POLYMERASE THETA"/>
    <property type="match status" value="1"/>
</dbReference>
<evidence type="ECO:0000313" key="10">
    <source>
        <dbReference type="WBParaSite" id="scaffold262_cov243.g595"/>
    </source>
</evidence>
<dbReference type="InterPro" id="IPR043502">
    <property type="entry name" value="DNA/RNA_pol_sf"/>
</dbReference>
<dbReference type="Gene3D" id="1.20.1060.10">
    <property type="entry name" value="Taq DNA Polymerase, Chain T, domain 4"/>
    <property type="match status" value="1"/>
</dbReference>
<dbReference type="InterPro" id="IPR027417">
    <property type="entry name" value="P-loop_NTPase"/>
</dbReference>
<evidence type="ECO:0000256" key="3">
    <source>
        <dbReference type="ARBA" id="ARBA00022695"/>
    </source>
</evidence>
<dbReference type="GO" id="GO:0097681">
    <property type="term" value="P:double-strand break repair via alternative nonhomologous end joining"/>
    <property type="evidence" value="ECO:0007669"/>
    <property type="project" value="TreeGrafter"/>
</dbReference>
<evidence type="ECO:0000256" key="1">
    <source>
        <dbReference type="ARBA" id="ARBA00012417"/>
    </source>
</evidence>
<reference evidence="10" key="1">
    <citation type="submission" date="2022-11" db="UniProtKB">
        <authorList>
            <consortium name="WormBaseParasite"/>
        </authorList>
    </citation>
    <scope>IDENTIFICATION</scope>
</reference>
<dbReference type="EC" id="2.7.7.7" evidence="1"/>
<dbReference type="PRINTS" id="PR00868">
    <property type="entry name" value="DNAPOLI"/>
</dbReference>
<dbReference type="Gene3D" id="3.40.50.300">
    <property type="entry name" value="P-loop containing nucleotide triphosphate hydrolases"/>
    <property type="match status" value="2"/>
</dbReference>
<keyword evidence="3" id="KW-0548">Nucleotidyltransferase</keyword>
<evidence type="ECO:0000259" key="8">
    <source>
        <dbReference type="PROSITE" id="PS51194"/>
    </source>
</evidence>
<dbReference type="InterPro" id="IPR011545">
    <property type="entry name" value="DEAD/DEAH_box_helicase_dom"/>
</dbReference>
<proteinExistence type="predicted"/>